<keyword evidence="10 13" id="KW-1133">Transmembrane helix</keyword>
<gene>
    <name evidence="15" type="ORF">ACFO3D_00885</name>
</gene>
<evidence type="ECO:0000256" key="13">
    <source>
        <dbReference type="SAM" id="Phobius"/>
    </source>
</evidence>
<proteinExistence type="predicted"/>
<reference evidence="16" key="1">
    <citation type="journal article" date="2019" name="Int. J. Syst. Evol. Microbiol.">
        <title>The Global Catalogue of Microorganisms (GCM) 10K type strain sequencing project: providing services to taxonomists for standard genome sequencing and annotation.</title>
        <authorList>
            <consortium name="The Broad Institute Genomics Platform"/>
            <consortium name="The Broad Institute Genome Sequencing Center for Infectious Disease"/>
            <person name="Wu L."/>
            <person name="Ma J."/>
        </authorList>
    </citation>
    <scope>NUCLEOTIDE SEQUENCE [LARGE SCALE GENOMIC DNA]</scope>
    <source>
        <strain evidence="16">CGMCC 4.7426</strain>
    </source>
</reference>
<keyword evidence="12 13" id="KW-0472">Membrane</keyword>
<dbReference type="Gene3D" id="6.10.340.10">
    <property type="match status" value="1"/>
</dbReference>
<dbReference type="InterPro" id="IPR003594">
    <property type="entry name" value="HATPase_dom"/>
</dbReference>
<dbReference type="PRINTS" id="PR00344">
    <property type="entry name" value="BCTRLSENSOR"/>
</dbReference>
<dbReference type="InterPro" id="IPR036097">
    <property type="entry name" value="HisK_dim/P_sf"/>
</dbReference>
<dbReference type="EC" id="2.7.13.3" evidence="3"/>
<evidence type="ECO:0000256" key="7">
    <source>
        <dbReference type="ARBA" id="ARBA00022741"/>
    </source>
</evidence>
<comment type="catalytic activity">
    <reaction evidence="1">
        <text>ATP + protein L-histidine = ADP + protein N-phospho-L-histidine.</text>
        <dbReference type="EC" id="2.7.13.3"/>
    </reaction>
</comment>
<dbReference type="Gene3D" id="3.30.565.10">
    <property type="entry name" value="Histidine kinase-like ATPase, C-terminal domain"/>
    <property type="match status" value="1"/>
</dbReference>
<keyword evidence="5" id="KW-0808">Transferase</keyword>
<evidence type="ECO:0000256" key="10">
    <source>
        <dbReference type="ARBA" id="ARBA00022989"/>
    </source>
</evidence>
<dbReference type="CDD" id="cd06225">
    <property type="entry name" value="HAMP"/>
    <property type="match status" value="1"/>
</dbReference>
<evidence type="ECO:0000256" key="8">
    <source>
        <dbReference type="ARBA" id="ARBA00022777"/>
    </source>
</evidence>
<keyword evidence="8" id="KW-0418">Kinase</keyword>
<dbReference type="RefSeq" id="WP_390292688.1">
    <property type="nucleotide sequence ID" value="NZ_JBHSFU010000002.1"/>
</dbReference>
<keyword evidence="9 15" id="KW-0067">ATP-binding</keyword>
<dbReference type="Pfam" id="PF02518">
    <property type="entry name" value="HATPase_c"/>
    <property type="match status" value="1"/>
</dbReference>
<accession>A0ABV9DG31</accession>
<dbReference type="PANTHER" id="PTHR45436:SF5">
    <property type="entry name" value="SENSOR HISTIDINE KINASE TRCS"/>
    <property type="match status" value="1"/>
</dbReference>
<evidence type="ECO:0000313" key="15">
    <source>
        <dbReference type="EMBL" id="MFC4556759.1"/>
    </source>
</evidence>
<sequence length="453" mass="51003">MKLRTKIQLYSSLFMFVLVLAVNIAAYYFFYNMSTDVELEELNLLTEDVIAALNENPTVDPGDLMKAYLPGNGTVRVILENGVPVIEQTRSKEYQTLPWEFSDAESRKIIEQDNAPDIAVIEKPIVWPSGAREGEVVTIQISNRLVSLHETMRTLFYVLATLSILVLIPVIVAGAFLGRFLLSPIQNLIRIMRGNMTQGDWKKINNTNKSHDEIYEMEMTFNEMIDRIKVSYEKQEMFVSDASHELKTPIQVIKSYAQLLARRDTISSDLYKESFEAIDSETDRVKKLVDQMLALAKNKQLGKKENIKLDELATDAISRLQGVHGRDIRLITDGSEPIVYGSKSQLDQVISILIDNAIKYSETEIEVHVLQDSDMALLQVRDFGQGITEEEQKSIFDRFYRVDKARSRDTGGTGLGLSIAHAITAAHEGELSVVSDQGLGSTFTLRLALVNSE</sequence>
<dbReference type="EMBL" id="JBHSFU010000002">
    <property type="protein sequence ID" value="MFC4556759.1"/>
    <property type="molecule type" value="Genomic_DNA"/>
</dbReference>
<dbReference type="SMART" id="SM00387">
    <property type="entry name" value="HATPase_c"/>
    <property type="match status" value="1"/>
</dbReference>
<comment type="caution">
    <text evidence="15">The sequence shown here is derived from an EMBL/GenBank/DDBJ whole genome shotgun (WGS) entry which is preliminary data.</text>
</comment>
<dbReference type="Pfam" id="PF18719">
    <property type="entry name" value="ArlS_N"/>
    <property type="match status" value="1"/>
</dbReference>
<dbReference type="InterPro" id="IPR041610">
    <property type="entry name" value="ArlS_N"/>
</dbReference>
<evidence type="ECO:0000256" key="6">
    <source>
        <dbReference type="ARBA" id="ARBA00022692"/>
    </source>
</evidence>
<keyword evidence="6 13" id="KW-0812">Transmembrane</keyword>
<evidence type="ECO:0000256" key="12">
    <source>
        <dbReference type="ARBA" id="ARBA00023136"/>
    </source>
</evidence>
<dbReference type="SMART" id="SM00388">
    <property type="entry name" value="HisKA"/>
    <property type="match status" value="1"/>
</dbReference>
<dbReference type="GO" id="GO:0005524">
    <property type="term" value="F:ATP binding"/>
    <property type="evidence" value="ECO:0007669"/>
    <property type="project" value="UniProtKB-KW"/>
</dbReference>
<evidence type="ECO:0000259" key="14">
    <source>
        <dbReference type="PROSITE" id="PS50109"/>
    </source>
</evidence>
<organism evidence="15 16">
    <name type="scientific">Virgibacillus kekensis</name>
    <dbReference type="NCBI Taxonomy" id="202261"/>
    <lineage>
        <taxon>Bacteria</taxon>
        <taxon>Bacillati</taxon>
        <taxon>Bacillota</taxon>
        <taxon>Bacilli</taxon>
        <taxon>Bacillales</taxon>
        <taxon>Bacillaceae</taxon>
        <taxon>Virgibacillus</taxon>
    </lineage>
</organism>
<evidence type="ECO:0000256" key="1">
    <source>
        <dbReference type="ARBA" id="ARBA00000085"/>
    </source>
</evidence>
<evidence type="ECO:0000256" key="5">
    <source>
        <dbReference type="ARBA" id="ARBA00022679"/>
    </source>
</evidence>
<feature type="transmembrane region" description="Helical" evidence="13">
    <location>
        <begin position="155"/>
        <end position="182"/>
    </location>
</feature>
<dbReference type="PANTHER" id="PTHR45436">
    <property type="entry name" value="SENSOR HISTIDINE KINASE YKOH"/>
    <property type="match status" value="1"/>
</dbReference>
<dbReference type="SUPFAM" id="SSF47384">
    <property type="entry name" value="Homodimeric domain of signal transducing histidine kinase"/>
    <property type="match status" value="1"/>
</dbReference>
<dbReference type="Gene3D" id="1.10.287.130">
    <property type="match status" value="1"/>
</dbReference>
<evidence type="ECO:0000256" key="3">
    <source>
        <dbReference type="ARBA" id="ARBA00012438"/>
    </source>
</evidence>
<keyword evidence="16" id="KW-1185">Reference proteome</keyword>
<keyword evidence="4" id="KW-0597">Phosphoprotein</keyword>
<dbReference type="PROSITE" id="PS50109">
    <property type="entry name" value="HIS_KIN"/>
    <property type="match status" value="1"/>
</dbReference>
<feature type="domain" description="Histidine kinase" evidence="14">
    <location>
        <begin position="241"/>
        <end position="451"/>
    </location>
</feature>
<dbReference type="Proteomes" id="UP001595989">
    <property type="component" value="Unassembled WGS sequence"/>
</dbReference>
<dbReference type="SUPFAM" id="SSF55874">
    <property type="entry name" value="ATPase domain of HSP90 chaperone/DNA topoisomerase II/histidine kinase"/>
    <property type="match status" value="1"/>
</dbReference>
<dbReference type="InterPro" id="IPR050428">
    <property type="entry name" value="TCS_sensor_his_kinase"/>
</dbReference>
<evidence type="ECO:0000256" key="4">
    <source>
        <dbReference type="ARBA" id="ARBA00022553"/>
    </source>
</evidence>
<evidence type="ECO:0000256" key="9">
    <source>
        <dbReference type="ARBA" id="ARBA00022840"/>
    </source>
</evidence>
<dbReference type="InterPro" id="IPR005467">
    <property type="entry name" value="His_kinase_dom"/>
</dbReference>
<name>A0ABV9DG31_9BACI</name>
<dbReference type="InterPro" id="IPR003661">
    <property type="entry name" value="HisK_dim/P_dom"/>
</dbReference>
<keyword evidence="7" id="KW-0547">Nucleotide-binding</keyword>
<comment type="subcellular location">
    <subcellularLocation>
        <location evidence="2">Membrane</location>
    </subcellularLocation>
</comment>
<dbReference type="InterPro" id="IPR036890">
    <property type="entry name" value="HATPase_C_sf"/>
</dbReference>
<evidence type="ECO:0000256" key="11">
    <source>
        <dbReference type="ARBA" id="ARBA00023012"/>
    </source>
</evidence>
<dbReference type="InterPro" id="IPR004358">
    <property type="entry name" value="Sig_transdc_His_kin-like_C"/>
</dbReference>
<protein>
    <recommendedName>
        <fullName evidence="3">histidine kinase</fullName>
        <ecNumber evidence="3">2.7.13.3</ecNumber>
    </recommendedName>
</protein>
<feature type="transmembrane region" description="Helical" evidence="13">
    <location>
        <begin position="12"/>
        <end position="30"/>
    </location>
</feature>
<keyword evidence="11" id="KW-0902">Two-component regulatory system</keyword>
<dbReference type="CDD" id="cd00082">
    <property type="entry name" value="HisKA"/>
    <property type="match status" value="1"/>
</dbReference>
<evidence type="ECO:0000313" key="16">
    <source>
        <dbReference type="Proteomes" id="UP001595989"/>
    </source>
</evidence>
<evidence type="ECO:0000256" key="2">
    <source>
        <dbReference type="ARBA" id="ARBA00004370"/>
    </source>
</evidence>
<dbReference type="Pfam" id="PF00512">
    <property type="entry name" value="HisKA"/>
    <property type="match status" value="1"/>
</dbReference>